<dbReference type="SUPFAM" id="SSF53474">
    <property type="entry name" value="alpha/beta-Hydrolases"/>
    <property type="match status" value="2"/>
</dbReference>
<gene>
    <name evidence="3" type="ORF">RHSIM_Rhsim02G0183900</name>
</gene>
<dbReference type="Gene3D" id="3.40.50.1820">
    <property type="entry name" value="alpha/beta hydrolase"/>
    <property type="match status" value="1"/>
</dbReference>
<dbReference type="PANTHER" id="PTHR31479:SF4">
    <property type="entry name" value="FUNGAL LIPASE-LIKE DOMAIN-CONTAINING PROTEIN"/>
    <property type="match status" value="1"/>
</dbReference>
<dbReference type="Proteomes" id="UP000626092">
    <property type="component" value="Unassembled WGS sequence"/>
</dbReference>
<protein>
    <recommendedName>
        <fullName evidence="2">Fungal lipase-type domain-containing protein</fullName>
    </recommendedName>
</protein>
<dbReference type="AlphaFoldDB" id="A0A834HD49"/>
<dbReference type="GO" id="GO:0006629">
    <property type="term" value="P:lipid metabolic process"/>
    <property type="evidence" value="ECO:0007669"/>
    <property type="project" value="InterPro"/>
</dbReference>
<dbReference type="OrthoDB" id="58570at2759"/>
<dbReference type="PANTHER" id="PTHR31479">
    <property type="entry name" value="ALPHA/BETA-HYDROLASES SUPERFAMILY PROTEIN"/>
    <property type="match status" value="1"/>
</dbReference>
<name>A0A834HD49_RHOSS</name>
<accession>A0A834HD49</accession>
<evidence type="ECO:0000259" key="2">
    <source>
        <dbReference type="Pfam" id="PF01764"/>
    </source>
</evidence>
<feature type="domain" description="Fungal lipase-type" evidence="2">
    <location>
        <begin position="277"/>
        <end position="316"/>
    </location>
</feature>
<evidence type="ECO:0000256" key="1">
    <source>
        <dbReference type="ARBA" id="ARBA00022801"/>
    </source>
</evidence>
<proteinExistence type="predicted"/>
<organism evidence="3 4">
    <name type="scientific">Rhododendron simsii</name>
    <name type="common">Sims's rhododendron</name>
    <dbReference type="NCBI Taxonomy" id="118357"/>
    <lineage>
        <taxon>Eukaryota</taxon>
        <taxon>Viridiplantae</taxon>
        <taxon>Streptophyta</taxon>
        <taxon>Embryophyta</taxon>
        <taxon>Tracheophyta</taxon>
        <taxon>Spermatophyta</taxon>
        <taxon>Magnoliopsida</taxon>
        <taxon>eudicotyledons</taxon>
        <taxon>Gunneridae</taxon>
        <taxon>Pentapetalae</taxon>
        <taxon>asterids</taxon>
        <taxon>Ericales</taxon>
        <taxon>Ericaceae</taxon>
        <taxon>Ericoideae</taxon>
        <taxon>Rhodoreae</taxon>
        <taxon>Rhododendron</taxon>
    </lineage>
</organism>
<dbReference type="EMBL" id="WJXA01000002">
    <property type="protein sequence ID" value="KAF7150962.1"/>
    <property type="molecule type" value="Genomic_DNA"/>
</dbReference>
<comment type="caution">
    <text evidence="3">The sequence shown here is derived from an EMBL/GenBank/DDBJ whole genome shotgun (WGS) entry which is preliminary data.</text>
</comment>
<dbReference type="GO" id="GO:0016787">
    <property type="term" value="F:hydrolase activity"/>
    <property type="evidence" value="ECO:0007669"/>
    <property type="project" value="UniProtKB-KW"/>
</dbReference>
<keyword evidence="1" id="KW-0378">Hydrolase</keyword>
<dbReference type="InterPro" id="IPR002921">
    <property type="entry name" value="Fungal_lipase-type"/>
</dbReference>
<evidence type="ECO:0000313" key="3">
    <source>
        <dbReference type="EMBL" id="KAF7150962.1"/>
    </source>
</evidence>
<dbReference type="InterPro" id="IPR029058">
    <property type="entry name" value="AB_hydrolase_fold"/>
</dbReference>
<sequence>MTKWETMPRDLTLDVKAIRNTVEQGSRFQLAMQAVHETVSRAQAENMCLAGHSLGSALALLAGKNMAKMGFYLETYLFNPPFIAVPIEMMTKTQILKHGVRVTRSVMTAGVAIALDGLHQRPDTEKGDIAYIMAFQNQMFDHSGPLYLTAVDWNNPHHRRSVAASLVQGVYSLEHDRLENREWHQALAPLWGDFFNFKLFRSLVDNADHSIFGVIYEFKSPPPSSHRYNPCQSPPRYVVALRGTMTERETRLRDLTLDIKVIRNTIEQDTRLQLAMQAVRDMVSIAGAANIWLAGHSLGSAMALLAGKNMAKEGSYLETYLFNPPFIAVPIEMTIETEILKHVVHFMRSVMTAGVAIALHGLHQRPQTGDWAKLSRWIPYLFVNPFDPISIGYVEYFKQREYYMAEIGGAAAAIESLAASNTISGARQPLHLLPSGYLTTNASPDRGFRHAHGLQQWWRPNIQCQSRLHQYFR</sequence>
<dbReference type="Pfam" id="PF01764">
    <property type="entry name" value="Lipase_3"/>
    <property type="match status" value="1"/>
</dbReference>
<evidence type="ECO:0000313" key="4">
    <source>
        <dbReference type="Proteomes" id="UP000626092"/>
    </source>
</evidence>
<keyword evidence="4" id="KW-1185">Reference proteome</keyword>
<reference evidence="3" key="1">
    <citation type="submission" date="2019-11" db="EMBL/GenBank/DDBJ databases">
        <authorList>
            <person name="Liu Y."/>
            <person name="Hou J."/>
            <person name="Li T.-Q."/>
            <person name="Guan C.-H."/>
            <person name="Wu X."/>
            <person name="Wu H.-Z."/>
            <person name="Ling F."/>
            <person name="Zhang R."/>
            <person name="Shi X.-G."/>
            <person name="Ren J.-P."/>
            <person name="Chen E.-F."/>
            <person name="Sun J.-M."/>
        </authorList>
    </citation>
    <scope>NUCLEOTIDE SEQUENCE</scope>
    <source>
        <strain evidence="3">Adult_tree_wgs_1</strain>
        <tissue evidence="3">Leaves</tissue>
    </source>
</reference>